<keyword evidence="8" id="KW-1185">Reference proteome</keyword>
<comment type="similarity">
    <text evidence="5">Belongs to the MIP/aquaporin (TC 1.A.8) family.</text>
</comment>
<feature type="transmembrane region" description="Helical" evidence="6">
    <location>
        <begin position="125"/>
        <end position="146"/>
    </location>
</feature>
<keyword evidence="5" id="KW-0813">Transport</keyword>
<evidence type="ECO:0000313" key="8">
    <source>
        <dbReference type="Proteomes" id="UP001140949"/>
    </source>
</evidence>
<proteinExistence type="inferred from homology"/>
<reference evidence="7" key="1">
    <citation type="journal article" date="2023" name="GigaByte">
        <title>Genome assembly of the bearded iris, Iris pallida Lam.</title>
        <authorList>
            <person name="Bruccoleri R.E."/>
            <person name="Oakeley E.J."/>
            <person name="Faust A.M.E."/>
            <person name="Altorfer M."/>
            <person name="Dessus-Babus S."/>
            <person name="Burckhardt D."/>
            <person name="Oertli M."/>
            <person name="Naumann U."/>
            <person name="Petersen F."/>
            <person name="Wong J."/>
        </authorList>
    </citation>
    <scope>NUCLEOTIDE SEQUENCE</scope>
    <source>
        <strain evidence="7">GSM-AAB239-AS_SAM_17_03QT</strain>
    </source>
</reference>
<keyword evidence="2 5" id="KW-0812">Transmembrane</keyword>
<feature type="transmembrane region" description="Helical" evidence="6">
    <location>
        <begin position="47"/>
        <end position="69"/>
    </location>
</feature>
<evidence type="ECO:0000256" key="4">
    <source>
        <dbReference type="ARBA" id="ARBA00023136"/>
    </source>
</evidence>
<dbReference type="InterPro" id="IPR023271">
    <property type="entry name" value="Aquaporin-like"/>
</dbReference>
<accession>A0AAX6FQT2</accession>
<comment type="subcellular location">
    <subcellularLocation>
        <location evidence="1">Membrane</location>
        <topology evidence="1">Multi-pass membrane protein</topology>
    </subcellularLocation>
</comment>
<protein>
    <submittedName>
        <fullName evidence="7">Aquaporin SIP2-1</fullName>
    </submittedName>
</protein>
<evidence type="ECO:0000256" key="1">
    <source>
        <dbReference type="ARBA" id="ARBA00004141"/>
    </source>
</evidence>
<feature type="transmembrane region" description="Helical" evidence="6">
    <location>
        <begin position="12"/>
        <end position="35"/>
    </location>
</feature>
<dbReference type="SUPFAM" id="SSF81338">
    <property type="entry name" value="Aquaporin-like"/>
    <property type="match status" value="1"/>
</dbReference>
<dbReference type="Proteomes" id="UP001140949">
    <property type="component" value="Unassembled WGS sequence"/>
</dbReference>
<keyword evidence="3 6" id="KW-1133">Transmembrane helix</keyword>
<organism evidence="7 8">
    <name type="scientific">Iris pallida</name>
    <name type="common">Sweet iris</name>
    <dbReference type="NCBI Taxonomy" id="29817"/>
    <lineage>
        <taxon>Eukaryota</taxon>
        <taxon>Viridiplantae</taxon>
        <taxon>Streptophyta</taxon>
        <taxon>Embryophyta</taxon>
        <taxon>Tracheophyta</taxon>
        <taxon>Spermatophyta</taxon>
        <taxon>Magnoliopsida</taxon>
        <taxon>Liliopsida</taxon>
        <taxon>Asparagales</taxon>
        <taxon>Iridaceae</taxon>
        <taxon>Iridoideae</taxon>
        <taxon>Irideae</taxon>
        <taxon>Iris</taxon>
    </lineage>
</organism>
<gene>
    <name evidence="7" type="ORF">M6B38_131895</name>
</gene>
<dbReference type="GO" id="GO:0016020">
    <property type="term" value="C:membrane"/>
    <property type="evidence" value="ECO:0007669"/>
    <property type="project" value="UniProtKB-SubCell"/>
</dbReference>
<dbReference type="PANTHER" id="PTHR47720:SF1">
    <property type="entry name" value="AQUAPORIN SIP2-1-RELATED"/>
    <property type="match status" value="1"/>
</dbReference>
<feature type="transmembrane region" description="Helical" evidence="6">
    <location>
        <begin position="202"/>
        <end position="222"/>
    </location>
</feature>
<keyword evidence="4 6" id="KW-0472">Membrane</keyword>
<comment type="caution">
    <text evidence="7">The sequence shown here is derived from an EMBL/GenBank/DDBJ whole genome shotgun (WGS) entry which is preliminary data.</text>
</comment>
<dbReference type="EMBL" id="JANAVB010026999">
    <property type="protein sequence ID" value="KAJ6818752.1"/>
    <property type="molecule type" value="Genomic_DNA"/>
</dbReference>
<evidence type="ECO:0000313" key="7">
    <source>
        <dbReference type="EMBL" id="KAJ6818752.1"/>
    </source>
</evidence>
<reference evidence="7" key="2">
    <citation type="submission" date="2023-04" db="EMBL/GenBank/DDBJ databases">
        <authorList>
            <person name="Bruccoleri R.E."/>
            <person name="Oakeley E.J."/>
            <person name="Faust A.-M."/>
            <person name="Dessus-Babus S."/>
            <person name="Altorfer M."/>
            <person name="Burckhardt D."/>
            <person name="Oertli M."/>
            <person name="Naumann U."/>
            <person name="Petersen F."/>
            <person name="Wong J."/>
        </authorList>
    </citation>
    <scope>NUCLEOTIDE SEQUENCE</scope>
    <source>
        <strain evidence="7">GSM-AAB239-AS_SAM_17_03QT</strain>
        <tissue evidence="7">Leaf</tissue>
    </source>
</reference>
<dbReference type="Pfam" id="PF00230">
    <property type="entry name" value="MIP"/>
    <property type="match status" value="1"/>
</dbReference>
<dbReference type="InterPro" id="IPR000425">
    <property type="entry name" value="MIP"/>
</dbReference>
<dbReference type="PANTHER" id="PTHR47720">
    <property type="entry name" value="AQUAPORIN SIP2-1-RELATED"/>
    <property type="match status" value="1"/>
</dbReference>
<sequence length="241" mass="26754">MGRLLVLVMSDFVLSFMWVWAGPLTKVFVTSFLGVGHHTREAEVLKYSLSVVYMYVFAWIATFSGGAAYNPLTVLSSAFVGGPRAFLFTAFGRIPAQIAGSIIGVRLIKQNFPQVGHGPRLTVDIHHGALIEGFLTFMIVMVSLGLKKKDPKSFFMKTWMSTISKMSLHILGSDLTGGIMNPASALGWAYARGDHISREHLFVYWVAPVHASLLAVWTFRLFTEPRKSKVQTPKEQKTKAE</sequence>
<dbReference type="InterPro" id="IPR044226">
    <property type="entry name" value="SIP2-1-like"/>
</dbReference>
<dbReference type="GO" id="GO:0015267">
    <property type="term" value="F:channel activity"/>
    <property type="evidence" value="ECO:0007669"/>
    <property type="project" value="InterPro"/>
</dbReference>
<feature type="transmembrane region" description="Helical" evidence="6">
    <location>
        <begin position="167"/>
        <end position="190"/>
    </location>
</feature>
<evidence type="ECO:0000256" key="6">
    <source>
        <dbReference type="SAM" id="Phobius"/>
    </source>
</evidence>
<dbReference type="Gene3D" id="1.20.1080.10">
    <property type="entry name" value="Glycerol uptake facilitator protein"/>
    <property type="match status" value="1"/>
</dbReference>
<evidence type="ECO:0000256" key="3">
    <source>
        <dbReference type="ARBA" id="ARBA00022989"/>
    </source>
</evidence>
<name>A0AAX6FQT2_IRIPA</name>
<evidence type="ECO:0000256" key="2">
    <source>
        <dbReference type="ARBA" id="ARBA00022692"/>
    </source>
</evidence>
<dbReference type="AlphaFoldDB" id="A0AAX6FQT2"/>
<dbReference type="PRINTS" id="PR00783">
    <property type="entry name" value="MINTRINSICP"/>
</dbReference>
<evidence type="ECO:0000256" key="5">
    <source>
        <dbReference type="RuleBase" id="RU000477"/>
    </source>
</evidence>